<dbReference type="PROSITE" id="PS00485">
    <property type="entry name" value="A_DEAMINASE"/>
    <property type="match status" value="1"/>
</dbReference>
<protein>
    <recommendedName>
        <fullName evidence="3">AMP deaminase</fullName>
        <ecNumber evidence="3">3.5.4.6</ecNumber>
    </recommendedName>
</protein>
<comment type="caution">
    <text evidence="10">The sequence shown here is derived from an EMBL/GenBank/DDBJ whole genome shotgun (WGS) entry which is preliminary data.</text>
</comment>
<comment type="similarity">
    <text evidence="2">Belongs to the metallo-dependent hydrolases superfamily. Adenosine and AMP deaminases family.</text>
</comment>
<keyword evidence="11" id="KW-1185">Reference proteome</keyword>
<accession>A0AAE0LIH2</accession>
<dbReference type="GO" id="GO:0046033">
    <property type="term" value="P:AMP metabolic process"/>
    <property type="evidence" value="ECO:0007669"/>
    <property type="project" value="TreeGrafter"/>
</dbReference>
<evidence type="ECO:0000313" key="10">
    <source>
        <dbReference type="EMBL" id="KAK3286413.1"/>
    </source>
</evidence>
<reference evidence="10 11" key="1">
    <citation type="journal article" date="2015" name="Genome Biol. Evol.">
        <title>Comparative Genomics of a Bacterivorous Green Alga Reveals Evolutionary Causalities and Consequences of Phago-Mixotrophic Mode of Nutrition.</title>
        <authorList>
            <person name="Burns J.A."/>
            <person name="Paasch A."/>
            <person name="Narechania A."/>
            <person name="Kim E."/>
        </authorList>
    </citation>
    <scope>NUCLEOTIDE SEQUENCE [LARGE SCALE GENOMIC DNA]</scope>
    <source>
        <strain evidence="10 11">PLY_AMNH</strain>
    </source>
</reference>
<dbReference type="EC" id="3.5.4.6" evidence="3"/>
<evidence type="ECO:0000256" key="5">
    <source>
        <dbReference type="ARBA" id="ARBA00022801"/>
    </source>
</evidence>
<feature type="binding site" evidence="8">
    <location>
        <position position="472"/>
    </location>
    <ligand>
        <name>substrate</name>
    </ligand>
</feature>
<dbReference type="PANTHER" id="PTHR11359:SF0">
    <property type="entry name" value="AMP DEAMINASE"/>
    <property type="match status" value="1"/>
</dbReference>
<feature type="binding site" evidence="9">
    <location>
        <position position="180"/>
    </location>
    <ligand>
        <name>Zn(2+)</name>
        <dbReference type="ChEBI" id="CHEBI:29105"/>
        <note>catalytic</note>
    </ligand>
</feature>
<evidence type="ECO:0000256" key="7">
    <source>
        <dbReference type="PIRSR" id="PIRSR606329-1"/>
    </source>
</evidence>
<keyword evidence="5" id="KW-0378">Hydrolase</keyword>
<evidence type="ECO:0000256" key="8">
    <source>
        <dbReference type="PIRSR" id="PIRSR606329-2"/>
    </source>
</evidence>
<feature type="binding site" evidence="9">
    <location>
        <position position="546"/>
    </location>
    <ligand>
        <name>Zn(2+)</name>
        <dbReference type="ChEBI" id="CHEBI:29105"/>
        <note>catalytic</note>
    </ligand>
</feature>
<dbReference type="GO" id="GO:0046872">
    <property type="term" value="F:metal ion binding"/>
    <property type="evidence" value="ECO:0007669"/>
    <property type="project" value="UniProtKB-KW"/>
</dbReference>
<proteinExistence type="inferred from homology"/>
<evidence type="ECO:0000256" key="1">
    <source>
        <dbReference type="ARBA" id="ARBA00004955"/>
    </source>
</evidence>
<sequence length="738" mass="83323">MPGTNPPVDPLTPKRRRSIDEQFCQEHNFGATPNLVVDFHRIIVTKMNRPSNPEYPKACLDFRAALGLRQKYQRPGTLSEQKLAGHIAPPRFAFRDGVMQLSTDADDAAVPPYADFECDLQWLWNMARSKPVKALAMRRLRHLEMNYALHKHLNEEYEERQSRVSQVDFSSVMHVDNHIHAAAAVTSDELLAVVKRKFQEEAEEVVLDKKGKRLTLADALAKHGVANPEDARLLTKDRLDVKATAKIFCRFDNFNDTYNPMGDGDLRTVFLKSDNVQNGKYFAELLQIFMARVALFSKRSHGFNEAAEPRLSIYGRKRSAWDDLARWVVRNDLLQHPDRIRWMVQIPRLYGVFRKSGSVNNFQDILTNIFAPLFEVSADPSSHPELHQFLEYVGAFDCVDDESVRDELLLQSTGRRADGSYGGNVPPENYTKQENPPYSYYLYYLYANLTQLNRLRRSRGLNTFAFKPHCGEAGEPHHLATAFLLADSINHGILLKDTPSLQYLYYLAQIGMSLCPLSNHHLFTRLSDSPVEIMHKRGLCVALGTDDPMQFHTSESPLCEEYTVAKASFQFTSADLCEIARHSVLISSFPESIKRQWLDPSRPNADLQLLNDINVTNVPSIRQAFRQESLQRELQYVNRISTEGRMSEGDSTLASIGDQDGTQPLSAENIKYAQLKFEQQEKSTTWQSIGFPPAIGGERGRGAFSSTNAQLPAFIAGAIVGVAAVAAATRVTGHFLRS</sequence>
<dbReference type="GO" id="GO:0005829">
    <property type="term" value="C:cytosol"/>
    <property type="evidence" value="ECO:0007669"/>
    <property type="project" value="TreeGrafter"/>
</dbReference>
<dbReference type="Gene3D" id="4.10.800.20">
    <property type="match status" value="1"/>
</dbReference>
<evidence type="ECO:0000256" key="2">
    <source>
        <dbReference type="ARBA" id="ARBA00006676"/>
    </source>
</evidence>
<feature type="binding site" evidence="8">
    <location>
        <position position="180"/>
    </location>
    <ligand>
        <name>substrate</name>
    </ligand>
</feature>
<comment type="cofactor">
    <cofactor evidence="9">
        <name>Zn(2+)</name>
        <dbReference type="ChEBI" id="CHEBI:29105"/>
    </cofactor>
    <text evidence="9">Binds 1 zinc ion per subunit.</text>
</comment>
<dbReference type="Proteomes" id="UP001190700">
    <property type="component" value="Unassembled WGS sequence"/>
</dbReference>
<evidence type="ECO:0000313" key="11">
    <source>
        <dbReference type="Proteomes" id="UP001190700"/>
    </source>
</evidence>
<evidence type="ECO:0000256" key="9">
    <source>
        <dbReference type="PIRSR" id="PIRSR606329-3"/>
    </source>
</evidence>
<feature type="binding site" evidence="8">
    <location>
        <begin position="547"/>
        <end position="550"/>
    </location>
    <ligand>
        <name>substrate</name>
    </ligand>
</feature>
<evidence type="ECO:0000256" key="3">
    <source>
        <dbReference type="ARBA" id="ARBA00012775"/>
    </source>
</evidence>
<dbReference type="AlphaFoldDB" id="A0AAE0LIH2"/>
<keyword evidence="6 9" id="KW-0862">Zinc</keyword>
<dbReference type="InterPro" id="IPR032466">
    <property type="entry name" value="Metal_Hydrolase"/>
</dbReference>
<organism evidence="10 11">
    <name type="scientific">Cymbomonas tetramitiformis</name>
    <dbReference type="NCBI Taxonomy" id="36881"/>
    <lineage>
        <taxon>Eukaryota</taxon>
        <taxon>Viridiplantae</taxon>
        <taxon>Chlorophyta</taxon>
        <taxon>Pyramimonadophyceae</taxon>
        <taxon>Pyramimonadales</taxon>
        <taxon>Pyramimonadaceae</taxon>
        <taxon>Cymbomonas</taxon>
    </lineage>
</organism>
<dbReference type="EMBL" id="LGRX02001278">
    <property type="protein sequence ID" value="KAK3286413.1"/>
    <property type="molecule type" value="Genomic_DNA"/>
</dbReference>
<dbReference type="InterPro" id="IPR006329">
    <property type="entry name" value="AMPD"/>
</dbReference>
<name>A0AAE0LIH2_9CHLO</name>
<dbReference type="GO" id="GO:0003876">
    <property type="term" value="F:AMP deaminase activity"/>
    <property type="evidence" value="ECO:0007669"/>
    <property type="project" value="UniProtKB-EC"/>
</dbReference>
<evidence type="ECO:0000256" key="4">
    <source>
        <dbReference type="ARBA" id="ARBA00022723"/>
    </source>
</evidence>
<feature type="binding site" evidence="9">
    <location>
        <position position="178"/>
    </location>
    <ligand>
        <name>Zn(2+)</name>
        <dbReference type="ChEBI" id="CHEBI:29105"/>
        <note>catalytic</note>
    </ligand>
</feature>
<keyword evidence="4 9" id="KW-0479">Metal-binding</keyword>
<evidence type="ECO:0000256" key="6">
    <source>
        <dbReference type="ARBA" id="ARBA00022833"/>
    </source>
</evidence>
<dbReference type="SUPFAM" id="SSF51556">
    <property type="entry name" value="Metallo-dependent hydrolases"/>
    <property type="match status" value="1"/>
</dbReference>
<gene>
    <name evidence="10" type="ORF">CYMTET_6033</name>
</gene>
<dbReference type="Pfam" id="PF19326">
    <property type="entry name" value="AMP_deaminase"/>
    <property type="match status" value="1"/>
</dbReference>
<dbReference type="InterPro" id="IPR006650">
    <property type="entry name" value="A/AMP_deam_AS"/>
</dbReference>
<feature type="active site" description="Proton acceptor" evidence="7">
    <location>
        <position position="491"/>
    </location>
</feature>
<feature type="binding site" evidence="9">
    <location>
        <position position="469"/>
    </location>
    <ligand>
        <name>Zn(2+)</name>
        <dbReference type="ChEBI" id="CHEBI:29105"/>
        <note>catalytic</note>
    </ligand>
</feature>
<dbReference type="GO" id="GO:0032264">
    <property type="term" value="P:IMP salvage"/>
    <property type="evidence" value="ECO:0007669"/>
    <property type="project" value="InterPro"/>
</dbReference>
<dbReference type="PANTHER" id="PTHR11359">
    <property type="entry name" value="AMP DEAMINASE"/>
    <property type="match status" value="1"/>
</dbReference>
<comment type="pathway">
    <text evidence="1">Purine metabolism; IMP biosynthesis via salvage pathway; IMP from AMP: step 1/1.</text>
</comment>
<dbReference type="Gene3D" id="3.20.20.140">
    <property type="entry name" value="Metal-dependent hydrolases"/>
    <property type="match status" value="1"/>
</dbReference>